<evidence type="ECO:0000256" key="4">
    <source>
        <dbReference type="SAM" id="MobiDB-lite"/>
    </source>
</evidence>
<dbReference type="Pfam" id="PF00406">
    <property type="entry name" value="ADK"/>
    <property type="match status" value="1"/>
</dbReference>
<feature type="compositionally biased region" description="Acidic residues" evidence="4">
    <location>
        <begin position="7"/>
        <end position="49"/>
    </location>
</feature>
<evidence type="ECO:0000313" key="6">
    <source>
        <dbReference type="Proteomes" id="UP000001593"/>
    </source>
</evidence>
<keyword evidence="2" id="KW-0547">Nucleotide-binding</keyword>
<dbReference type="PANTHER" id="PTHR23359">
    <property type="entry name" value="NUCLEOTIDE KINASE"/>
    <property type="match status" value="1"/>
</dbReference>
<accession>A7SC73</accession>
<dbReference type="InParanoid" id="A7SC73"/>
<keyword evidence="3" id="KW-0418">Kinase</keyword>
<dbReference type="Proteomes" id="UP000001593">
    <property type="component" value="Unassembled WGS sequence"/>
</dbReference>
<dbReference type="SUPFAM" id="SSF52540">
    <property type="entry name" value="P-loop containing nucleoside triphosphate hydrolases"/>
    <property type="match status" value="1"/>
</dbReference>
<dbReference type="GO" id="GO:0004017">
    <property type="term" value="F:AMP kinase activity"/>
    <property type="evidence" value="ECO:0000318"/>
    <property type="project" value="GO_Central"/>
</dbReference>
<dbReference type="PhylomeDB" id="A7SC73"/>
<dbReference type="STRING" id="45351.A7SC73"/>
<feature type="region of interest" description="Disordered" evidence="4">
    <location>
        <begin position="1"/>
        <end position="58"/>
    </location>
</feature>
<dbReference type="eggNOG" id="KOG3079">
    <property type="taxonomic scope" value="Eukaryota"/>
</dbReference>
<name>A7SC73_NEMVE</name>
<evidence type="ECO:0000256" key="3">
    <source>
        <dbReference type="ARBA" id="ARBA00022777"/>
    </source>
</evidence>
<dbReference type="Gene3D" id="3.40.50.300">
    <property type="entry name" value="P-loop containing nucleotide triphosphate hydrolases"/>
    <property type="match status" value="1"/>
</dbReference>
<dbReference type="HOGENOM" id="CLU_027984_0_0_1"/>
<dbReference type="KEGG" id="nve:5510276"/>
<dbReference type="GO" id="GO:0005524">
    <property type="term" value="F:ATP binding"/>
    <property type="evidence" value="ECO:0007669"/>
    <property type="project" value="InterPro"/>
</dbReference>
<dbReference type="EMBL" id="DS469621">
    <property type="protein sequence ID" value="EDO38691.1"/>
    <property type="molecule type" value="Genomic_DNA"/>
</dbReference>
<dbReference type="OMA" id="FPYPLHN"/>
<evidence type="ECO:0000313" key="5">
    <source>
        <dbReference type="EMBL" id="EDO38691.1"/>
    </source>
</evidence>
<evidence type="ECO:0000256" key="2">
    <source>
        <dbReference type="ARBA" id="ARBA00022741"/>
    </source>
</evidence>
<gene>
    <name evidence="5" type="ORF">NEMVEDRAFT_v1g188080</name>
</gene>
<reference evidence="5 6" key="1">
    <citation type="journal article" date="2007" name="Science">
        <title>Sea anemone genome reveals ancestral eumetazoan gene repertoire and genomic organization.</title>
        <authorList>
            <person name="Putnam N.H."/>
            <person name="Srivastava M."/>
            <person name="Hellsten U."/>
            <person name="Dirks B."/>
            <person name="Chapman J."/>
            <person name="Salamov A."/>
            <person name="Terry A."/>
            <person name="Shapiro H."/>
            <person name="Lindquist E."/>
            <person name="Kapitonov V.V."/>
            <person name="Jurka J."/>
            <person name="Genikhovich G."/>
            <person name="Grigoriev I.V."/>
            <person name="Lucas S.M."/>
            <person name="Steele R.E."/>
            <person name="Finnerty J.R."/>
            <person name="Technau U."/>
            <person name="Martindale M.Q."/>
            <person name="Rokhsar D.S."/>
        </authorList>
    </citation>
    <scope>NUCLEOTIDE SEQUENCE [LARGE SCALE GENOMIC DNA]</scope>
    <source>
        <strain evidence="6">CH2 X CH6</strain>
    </source>
</reference>
<dbReference type="InterPro" id="IPR000850">
    <property type="entry name" value="Adenylat/UMP-CMP_kin"/>
</dbReference>
<evidence type="ECO:0000256" key="1">
    <source>
        <dbReference type="ARBA" id="ARBA00022679"/>
    </source>
</evidence>
<dbReference type="InterPro" id="IPR027417">
    <property type="entry name" value="P-loop_NTPase"/>
</dbReference>
<protein>
    <submittedName>
        <fullName evidence="5">Uncharacterized protein</fullName>
    </submittedName>
</protein>
<organism evidence="5 6">
    <name type="scientific">Nematostella vectensis</name>
    <name type="common">Starlet sea anemone</name>
    <dbReference type="NCBI Taxonomy" id="45351"/>
    <lineage>
        <taxon>Eukaryota</taxon>
        <taxon>Metazoa</taxon>
        <taxon>Cnidaria</taxon>
        <taxon>Anthozoa</taxon>
        <taxon>Hexacorallia</taxon>
        <taxon>Actiniaria</taxon>
        <taxon>Edwardsiidae</taxon>
        <taxon>Nematostella</taxon>
    </lineage>
</organism>
<keyword evidence="1" id="KW-0808">Transferase</keyword>
<keyword evidence="6" id="KW-1185">Reference proteome</keyword>
<dbReference type="AlphaFoldDB" id="A7SC73"/>
<sequence>MAARDSDDSDEEAADEEEEEEDIETALDAEFEEEEEDMDEEEEESEEDATERLKTEIGDRYDEETGRLAVVQETLEELLIPRLEINGGRKPRIVRYCIEKALRPVIDYRESLFDRCFAIDMFLANKMIVTGYKFPSRFGRWCPVKLMSGEVIQPQYGSGLPAYPVVYRQHVYFCCSEEARDEFVLCPAKYLKQPSPKPVVPIRIAIIGPPKSGKTTLAKRFTAEYGVVRLSIGEAIRKVLNNQSHTELARQINLRVGAHRVVDEASMVQAVDITLLNMHFQTGGFVLDGYPLTARQVELMTERKIIPVKVLELRVTDEEVIRRGIADRNDPARLLPLHDSHQILAIRLNCWQKEVAAVRDWYEHEHRNWSLLDGQRSKWKVWNEALEEARQSVRQIQIYLHRISSGRAASITDMCITQKELLARLGDFSQYCPVSLADKGELVDCSITPSLEFAAEFRGRYYKMASRAELEKFLADPTRYVPPNAPRPLPSPDMLPKRRSAADVKAMFPIQIELQGYCPVTFWDGKQRYEHIVPGDPELVVEYRGKIYYLESEKKLDKFMRLPELYHGLKLPNKLPPKKDPLSVSSLPMLGYMEQTVSTAITKALTEVGCVKPKYPYLDAKRSALLYVAYHLKAYNPKSSEYVRKKYKQKLQKFEEQCELIKYLGQEMTSLYREPEERPIDFDHKLTNFLALKGLEPNMTWCA</sequence>
<dbReference type="GO" id="GO:0005737">
    <property type="term" value="C:cytoplasm"/>
    <property type="evidence" value="ECO:0000318"/>
    <property type="project" value="GO_Central"/>
</dbReference>
<proteinExistence type="predicted"/>